<evidence type="ECO:0000256" key="2">
    <source>
        <dbReference type="SAM" id="MobiDB-lite"/>
    </source>
</evidence>
<feature type="region of interest" description="Disordered" evidence="2">
    <location>
        <begin position="76"/>
        <end position="99"/>
    </location>
</feature>
<dbReference type="OrthoDB" id="118550at2759"/>
<dbReference type="InterPro" id="IPR036388">
    <property type="entry name" value="WH-like_DNA-bd_sf"/>
</dbReference>
<dbReference type="GO" id="GO:0010468">
    <property type="term" value="P:regulation of gene expression"/>
    <property type="evidence" value="ECO:0007669"/>
    <property type="project" value="UniProtKB-ARBA"/>
</dbReference>
<dbReference type="PROSITE" id="PS50249">
    <property type="entry name" value="MPN"/>
    <property type="match status" value="1"/>
</dbReference>
<dbReference type="GO" id="GO:0003677">
    <property type="term" value="F:DNA binding"/>
    <property type="evidence" value="ECO:0007669"/>
    <property type="project" value="UniProtKB-KW"/>
</dbReference>
<dbReference type="Gene3D" id="1.10.10.10">
    <property type="entry name" value="Winged helix-like DNA-binding domain superfamily/Winged helix DNA-binding domain"/>
    <property type="match status" value="1"/>
</dbReference>
<dbReference type="InterPro" id="IPR007526">
    <property type="entry name" value="SWIRM"/>
</dbReference>
<evidence type="ECO:0000313" key="6">
    <source>
        <dbReference type="Proteomes" id="UP000078561"/>
    </source>
</evidence>
<name>A0A163J1W2_ABSGL</name>
<dbReference type="Proteomes" id="UP000078561">
    <property type="component" value="Unassembled WGS sequence"/>
</dbReference>
<dbReference type="PANTHER" id="PTHR10410">
    <property type="entry name" value="EUKARYOTIC TRANSLATION INITIATION FACTOR 3 -RELATED"/>
    <property type="match status" value="1"/>
</dbReference>
<dbReference type="PROSITE" id="PS50934">
    <property type="entry name" value="SWIRM"/>
    <property type="match status" value="1"/>
</dbReference>
<protein>
    <submittedName>
        <fullName evidence="5">Uncharacterized protein</fullName>
    </submittedName>
</protein>
<dbReference type="InterPro" id="IPR009057">
    <property type="entry name" value="Homeodomain-like_sf"/>
</dbReference>
<dbReference type="InterPro" id="IPR000555">
    <property type="entry name" value="JAMM/MPN+_dom"/>
</dbReference>
<evidence type="ECO:0000256" key="1">
    <source>
        <dbReference type="ARBA" id="ARBA00023125"/>
    </source>
</evidence>
<feature type="domain" description="SWIRM" evidence="4">
    <location>
        <begin position="84"/>
        <end position="183"/>
    </location>
</feature>
<dbReference type="Pfam" id="PF04433">
    <property type="entry name" value="SWIRM"/>
    <property type="match status" value="1"/>
</dbReference>
<feature type="compositionally biased region" description="Polar residues" evidence="2">
    <location>
        <begin position="76"/>
        <end position="85"/>
    </location>
</feature>
<keyword evidence="1" id="KW-0238">DNA-binding</keyword>
<evidence type="ECO:0000313" key="5">
    <source>
        <dbReference type="EMBL" id="SAL96664.1"/>
    </source>
</evidence>
<dbReference type="Pfam" id="PF01398">
    <property type="entry name" value="JAB"/>
    <property type="match status" value="1"/>
</dbReference>
<evidence type="ECO:0000259" key="4">
    <source>
        <dbReference type="PROSITE" id="PS50934"/>
    </source>
</evidence>
<reference evidence="5" key="1">
    <citation type="submission" date="2016-04" db="EMBL/GenBank/DDBJ databases">
        <authorList>
            <person name="Evans L.H."/>
            <person name="Alamgir A."/>
            <person name="Owens N."/>
            <person name="Weber N.D."/>
            <person name="Virtaneva K."/>
            <person name="Barbian K."/>
            <person name="Babar A."/>
            <person name="Rosenke K."/>
        </authorList>
    </citation>
    <scope>NUCLEOTIDE SEQUENCE [LARGE SCALE GENOMIC DNA]</scope>
    <source>
        <strain evidence="5">CBS 101.48</strain>
    </source>
</reference>
<feature type="compositionally biased region" description="Basic and acidic residues" evidence="2">
    <location>
        <begin position="86"/>
        <end position="99"/>
    </location>
</feature>
<dbReference type="SMART" id="SM00232">
    <property type="entry name" value="JAB_MPN"/>
    <property type="match status" value="1"/>
</dbReference>
<feature type="domain" description="MPN" evidence="3">
    <location>
        <begin position="271"/>
        <end position="412"/>
    </location>
</feature>
<evidence type="ECO:0000259" key="3">
    <source>
        <dbReference type="PROSITE" id="PS50249"/>
    </source>
</evidence>
<dbReference type="SUPFAM" id="SSF102712">
    <property type="entry name" value="JAB1/MPN domain"/>
    <property type="match status" value="1"/>
</dbReference>
<sequence length="455" mass="51634">MNPCITNEPYSIPTNLEQDPAKLIEGALYPLSQEARTIAVPDVLGNMVEKADLSPTKSSDGTASTNTTEVETLAIQQQQQAVNKDSTQEEKTLDRDTITDVERKRNPEWFIEGKTAKTPAKYMLIRNFILDYWNKHKPHYVNKSVIRKQMSNCGDVNSFGRVHTYLESAGYINVNCPIPFKSTAPKKPRAPRPANYVYRSKSPSDSSPDKKRKKKHNLEMWNSADIPPSKSKRRRDKPRYANNGSGDMDSDPYQLVPLEEYSEDYPAPFTVIVNSDALTIADFHSHLVLTEVIGLLGGSFGINEQGEKVLTVKHVFPCKSTSTDIQCEMDPASEMEAREWFAEKGMQVVGWYHSHPTFVAIPSIRDIENQMSYQDLFRVKETGDEPFIGLIINPYNTKDRLSTMTYVHISNRVDSTQTFRLPYRCEQTVIPTMADVAATMATFEQLVEDYKDHQE</sequence>
<dbReference type="GO" id="GO:0008237">
    <property type="term" value="F:metallopeptidase activity"/>
    <property type="evidence" value="ECO:0007669"/>
    <property type="project" value="InterPro"/>
</dbReference>
<dbReference type="InterPro" id="IPR050242">
    <property type="entry name" value="JAMM_MPN+_peptidase_M67A"/>
</dbReference>
<dbReference type="STRING" id="4829.A0A163J1W2"/>
<organism evidence="5">
    <name type="scientific">Absidia glauca</name>
    <name type="common">Pin mould</name>
    <dbReference type="NCBI Taxonomy" id="4829"/>
    <lineage>
        <taxon>Eukaryota</taxon>
        <taxon>Fungi</taxon>
        <taxon>Fungi incertae sedis</taxon>
        <taxon>Mucoromycota</taxon>
        <taxon>Mucoromycotina</taxon>
        <taxon>Mucoromycetes</taxon>
        <taxon>Mucorales</taxon>
        <taxon>Cunninghamellaceae</taxon>
        <taxon>Absidia</taxon>
    </lineage>
</organism>
<dbReference type="EMBL" id="LT551165">
    <property type="protein sequence ID" value="SAL96664.1"/>
    <property type="molecule type" value="Genomic_DNA"/>
</dbReference>
<proteinExistence type="predicted"/>
<dbReference type="AlphaFoldDB" id="A0A163J1W2"/>
<feature type="region of interest" description="Disordered" evidence="2">
    <location>
        <begin position="182"/>
        <end position="252"/>
    </location>
</feature>
<dbReference type="InParanoid" id="A0A163J1W2"/>
<dbReference type="Gene3D" id="3.40.140.10">
    <property type="entry name" value="Cytidine Deaminase, domain 2"/>
    <property type="match status" value="1"/>
</dbReference>
<accession>A0A163J1W2</accession>
<keyword evidence="6" id="KW-1185">Reference proteome</keyword>
<dbReference type="SUPFAM" id="SSF46689">
    <property type="entry name" value="Homeodomain-like"/>
    <property type="match status" value="1"/>
</dbReference>
<gene>
    <name evidence="5" type="primary">ABSGL_02080.1 scaffold 2596</name>
</gene>
<dbReference type="InterPro" id="IPR037518">
    <property type="entry name" value="MPN"/>
</dbReference>